<evidence type="ECO:0000313" key="3">
    <source>
        <dbReference type="Proteomes" id="UP000318138"/>
    </source>
</evidence>
<evidence type="ECO:0000313" key="2">
    <source>
        <dbReference type="EMBL" id="QKS72305.1"/>
    </source>
</evidence>
<dbReference type="InterPro" id="IPR058355">
    <property type="entry name" value="DUF8042"/>
</dbReference>
<dbReference type="EMBL" id="CP041372">
    <property type="protein sequence ID" value="QKS72305.1"/>
    <property type="molecule type" value="Genomic_DNA"/>
</dbReference>
<name>A0A859FJ02_9BACI</name>
<feature type="domain" description="DUF8042" evidence="1">
    <location>
        <begin position="7"/>
        <end position="121"/>
    </location>
</feature>
<sequence>MSKQLTIKQKQFLQSYLGLLKEVEEALRYASECYIKDDDDIADRLIKSVMTGLLTYGPENMTMHSLITHDQQAQEELETFYTYTVTAAKLDDEFSQTAEKMSFLHERLLPQLERWRLAMTKGWDLDATDGFTN</sequence>
<organism evidence="2 3">
    <name type="scientific">Paenalkalicoccus suaedae</name>
    <dbReference type="NCBI Taxonomy" id="2592382"/>
    <lineage>
        <taxon>Bacteria</taxon>
        <taxon>Bacillati</taxon>
        <taxon>Bacillota</taxon>
        <taxon>Bacilli</taxon>
        <taxon>Bacillales</taxon>
        <taxon>Bacillaceae</taxon>
        <taxon>Paenalkalicoccus</taxon>
    </lineage>
</organism>
<proteinExistence type="predicted"/>
<reference evidence="3" key="1">
    <citation type="submission" date="2019-07" db="EMBL/GenBank/DDBJ databases">
        <title>Bacillus alkalisoli sp. nov. isolated from saline soil.</title>
        <authorList>
            <person name="Sun J.-Q."/>
            <person name="Xu L."/>
        </authorList>
    </citation>
    <scope>NUCLEOTIDE SEQUENCE [LARGE SCALE GENOMIC DNA]</scope>
    <source>
        <strain evidence="3">M4U3P1</strain>
    </source>
</reference>
<keyword evidence="3" id="KW-1185">Reference proteome</keyword>
<dbReference type="RefSeq" id="WP_176010286.1">
    <property type="nucleotide sequence ID" value="NZ_CP041372.2"/>
</dbReference>
<protein>
    <recommendedName>
        <fullName evidence="1">DUF8042 domain-containing protein</fullName>
    </recommendedName>
</protein>
<dbReference type="Pfam" id="PF26154">
    <property type="entry name" value="DUF8042"/>
    <property type="match status" value="1"/>
</dbReference>
<accession>A0A859FJ02</accession>
<dbReference type="KEGG" id="psua:FLK61_37355"/>
<gene>
    <name evidence="2" type="ORF">FLK61_37355</name>
</gene>
<dbReference type="Proteomes" id="UP000318138">
    <property type="component" value="Chromosome"/>
</dbReference>
<dbReference type="AlphaFoldDB" id="A0A859FJ02"/>
<evidence type="ECO:0000259" key="1">
    <source>
        <dbReference type="Pfam" id="PF26154"/>
    </source>
</evidence>